<protein>
    <submittedName>
        <fullName evidence="1">Uncharacterized protein</fullName>
    </submittedName>
</protein>
<dbReference type="BioCyc" id="HINF375063:G119K-1741-MONOMER"/>
<dbReference type="AlphaFoldDB" id="A4NZR2"/>
<gene>
    <name evidence="1" type="ORF">CGSHiR3021_01267</name>
</gene>
<proteinExistence type="predicted"/>
<organism evidence="1 2">
    <name type="scientific">Haemophilus influenzae 22.4-21</name>
    <dbReference type="NCBI Taxonomy" id="375063"/>
    <lineage>
        <taxon>Bacteria</taxon>
        <taxon>Pseudomonadati</taxon>
        <taxon>Pseudomonadota</taxon>
        <taxon>Gammaproteobacteria</taxon>
        <taxon>Pasteurellales</taxon>
        <taxon>Pasteurellaceae</taxon>
        <taxon>Haemophilus</taxon>
    </lineage>
</organism>
<sequence length="17" mass="2047">MKEINTIFQATFLKIHL</sequence>
<evidence type="ECO:0000313" key="1">
    <source>
        <dbReference type="EMBL" id="EDK13350.1"/>
    </source>
</evidence>
<evidence type="ECO:0000313" key="2">
    <source>
        <dbReference type="Proteomes" id="UP000005596"/>
    </source>
</evidence>
<name>A4NZR2_HAEIF</name>
<dbReference type="Proteomes" id="UP000005596">
    <property type="component" value="Unassembled WGS sequence"/>
</dbReference>
<dbReference type="EMBL" id="AAZJ01000010">
    <property type="protein sequence ID" value="EDK13350.1"/>
    <property type="molecule type" value="Genomic_DNA"/>
</dbReference>
<reference evidence="1 2" key="1">
    <citation type="journal article" date="2007" name="Genome Biol.">
        <title>Characterization and modeling of the Haemophilus influenzae core and supragenomes based on the complete genomic sequences of Rd and 12 clinical nontypeable strains.</title>
        <authorList>
            <person name="Hogg J.S."/>
            <person name="Hu F.Z."/>
            <person name="Janto B."/>
            <person name="Boissy R."/>
            <person name="Hayes J."/>
            <person name="Keefe R."/>
            <person name="Post J.C."/>
            <person name="Ehrlich G.D."/>
        </authorList>
    </citation>
    <scope>NUCLEOTIDE SEQUENCE [LARGE SCALE GENOMIC DNA]</scope>
    <source>
        <strain evidence="1 2">22.4-21</strain>
    </source>
</reference>
<accession>A4NZR2</accession>